<name>A0A5B7FJW3_PORTR</name>
<comment type="caution">
    <text evidence="2">The sequence shown here is derived from an EMBL/GenBank/DDBJ whole genome shotgun (WGS) entry which is preliminary data.</text>
</comment>
<proteinExistence type="predicted"/>
<sequence>MAGVGACKGDKEDEEGVHKLKREHRPPSWDSVLPQRHQRNHLKLVKTRTIQMCRQLCQPLCCGSRWATMPNQQGDRRADQALVESEQRWRWRGASRLTGTPLFNAQPKSYNIQFRTSMLRFSMLQERCVEQVLSVVYIPVSQLVIGCLARVADLFLGSTEDLVRRDWNRT</sequence>
<dbReference type="EMBL" id="VSRR010006907">
    <property type="protein sequence ID" value="MPC45817.1"/>
    <property type="molecule type" value="Genomic_DNA"/>
</dbReference>
<reference evidence="2 3" key="1">
    <citation type="submission" date="2019-05" db="EMBL/GenBank/DDBJ databases">
        <title>Another draft genome of Portunus trituberculatus and its Hox gene families provides insights of decapod evolution.</title>
        <authorList>
            <person name="Jeong J.-H."/>
            <person name="Song I."/>
            <person name="Kim S."/>
            <person name="Choi T."/>
            <person name="Kim D."/>
            <person name="Ryu S."/>
            <person name="Kim W."/>
        </authorList>
    </citation>
    <scope>NUCLEOTIDE SEQUENCE [LARGE SCALE GENOMIC DNA]</scope>
    <source>
        <tissue evidence="2">Muscle</tissue>
    </source>
</reference>
<protein>
    <submittedName>
        <fullName evidence="2">Uncharacterized protein</fullName>
    </submittedName>
</protein>
<dbReference type="Proteomes" id="UP000324222">
    <property type="component" value="Unassembled WGS sequence"/>
</dbReference>
<keyword evidence="3" id="KW-1185">Reference proteome</keyword>
<dbReference type="AlphaFoldDB" id="A0A5B7FJW3"/>
<evidence type="ECO:0000313" key="2">
    <source>
        <dbReference type="EMBL" id="MPC45817.1"/>
    </source>
</evidence>
<organism evidence="2 3">
    <name type="scientific">Portunus trituberculatus</name>
    <name type="common">Swimming crab</name>
    <name type="synonym">Neptunus trituberculatus</name>
    <dbReference type="NCBI Taxonomy" id="210409"/>
    <lineage>
        <taxon>Eukaryota</taxon>
        <taxon>Metazoa</taxon>
        <taxon>Ecdysozoa</taxon>
        <taxon>Arthropoda</taxon>
        <taxon>Crustacea</taxon>
        <taxon>Multicrustacea</taxon>
        <taxon>Malacostraca</taxon>
        <taxon>Eumalacostraca</taxon>
        <taxon>Eucarida</taxon>
        <taxon>Decapoda</taxon>
        <taxon>Pleocyemata</taxon>
        <taxon>Brachyura</taxon>
        <taxon>Eubrachyura</taxon>
        <taxon>Portunoidea</taxon>
        <taxon>Portunidae</taxon>
        <taxon>Portuninae</taxon>
        <taxon>Portunus</taxon>
    </lineage>
</organism>
<evidence type="ECO:0000256" key="1">
    <source>
        <dbReference type="SAM" id="MobiDB-lite"/>
    </source>
</evidence>
<evidence type="ECO:0000313" key="3">
    <source>
        <dbReference type="Proteomes" id="UP000324222"/>
    </source>
</evidence>
<gene>
    <name evidence="2" type="ORF">E2C01_039523</name>
</gene>
<accession>A0A5B7FJW3</accession>
<feature type="region of interest" description="Disordered" evidence="1">
    <location>
        <begin position="1"/>
        <end position="35"/>
    </location>
</feature>